<feature type="compositionally biased region" description="Pro residues" evidence="5">
    <location>
        <begin position="389"/>
        <end position="403"/>
    </location>
</feature>
<dbReference type="EMBL" id="ML996093">
    <property type="protein sequence ID" value="KAF2148531.1"/>
    <property type="molecule type" value="Genomic_DNA"/>
</dbReference>
<dbReference type="GO" id="GO:0016020">
    <property type="term" value="C:membrane"/>
    <property type="evidence" value="ECO:0007669"/>
    <property type="project" value="UniProtKB-SubCell"/>
</dbReference>
<feature type="transmembrane region" description="Helical" evidence="6">
    <location>
        <begin position="582"/>
        <end position="602"/>
    </location>
</feature>
<feature type="domain" description="Major facilitator superfamily (MFS) profile" evidence="8">
    <location>
        <begin position="457"/>
        <end position="859"/>
    </location>
</feature>
<dbReference type="OrthoDB" id="410267at2759"/>
<evidence type="ECO:0000256" key="5">
    <source>
        <dbReference type="SAM" id="MobiDB-lite"/>
    </source>
</evidence>
<feature type="transmembrane region" description="Helical" evidence="6">
    <location>
        <begin position="825"/>
        <end position="846"/>
    </location>
</feature>
<feature type="region of interest" description="Disordered" evidence="5">
    <location>
        <begin position="50"/>
        <end position="194"/>
    </location>
</feature>
<evidence type="ECO:0000256" key="1">
    <source>
        <dbReference type="ARBA" id="ARBA00004141"/>
    </source>
</evidence>
<feature type="compositionally biased region" description="Basic and acidic residues" evidence="5">
    <location>
        <begin position="154"/>
        <end position="194"/>
    </location>
</feature>
<feature type="transmembrane region" description="Helical" evidence="6">
    <location>
        <begin position="525"/>
        <end position="542"/>
    </location>
</feature>
<keyword evidence="6" id="KW-1133">Transmembrane helix</keyword>
<comment type="subcellular location">
    <subcellularLocation>
        <location evidence="1">Membrane</location>
        <topology evidence="1">Multi-pass membrane protein</topology>
    </subcellularLocation>
</comment>
<feature type="transmembrane region" description="Helical" evidence="6">
    <location>
        <begin position="755"/>
        <end position="783"/>
    </location>
</feature>
<dbReference type="Pfam" id="PF00011">
    <property type="entry name" value="HSP20"/>
    <property type="match status" value="1"/>
</dbReference>
<dbReference type="InterPro" id="IPR008978">
    <property type="entry name" value="HSP20-like_chaperone"/>
</dbReference>
<keyword evidence="6" id="KW-0812">Transmembrane</keyword>
<accession>A0A9P4IRT8</accession>
<proteinExistence type="inferred from homology"/>
<feature type="compositionally biased region" description="Pro residues" evidence="5">
    <location>
        <begin position="57"/>
        <end position="69"/>
    </location>
</feature>
<dbReference type="PANTHER" id="PTHR11360">
    <property type="entry name" value="MONOCARBOXYLATE TRANSPORTER"/>
    <property type="match status" value="1"/>
</dbReference>
<dbReference type="InterPro" id="IPR020846">
    <property type="entry name" value="MFS_dom"/>
</dbReference>
<feature type="transmembrane region" description="Helical" evidence="6">
    <location>
        <begin position="496"/>
        <end position="518"/>
    </location>
</feature>
<evidence type="ECO:0000313" key="10">
    <source>
        <dbReference type="Proteomes" id="UP000799439"/>
    </source>
</evidence>
<comment type="similarity">
    <text evidence="3 4">Belongs to the small heat shock protein (HSP20) family.</text>
</comment>
<feature type="compositionally biased region" description="Basic and acidic residues" evidence="5">
    <location>
        <begin position="1"/>
        <end position="12"/>
    </location>
</feature>
<comment type="similarity">
    <text evidence="2">Belongs to the major facilitator superfamily. Monocarboxylate porter (TC 2.A.1.13) family.</text>
</comment>
<evidence type="ECO:0000259" key="8">
    <source>
        <dbReference type="PROSITE" id="PS50850"/>
    </source>
</evidence>
<dbReference type="SUPFAM" id="SSF49764">
    <property type="entry name" value="HSP20-like chaperones"/>
    <property type="match status" value="1"/>
</dbReference>
<feature type="transmembrane region" description="Helical" evidence="6">
    <location>
        <begin position="548"/>
        <end position="570"/>
    </location>
</feature>
<dbReference type="Gene3D" id="1.20.1250.20">
    <property type="entry name" value="MFS general substrate transporter like domains"/>
    <property type="match status" value="1"/>
</dbReference>
<reference evidence="9" key="1">
    <citation type="journal article" date="2020" name="Stud. Mycol.">
        <title>101 Dothideomycetes genomes: a test case for predicting lifestyles and emergence of pathogens.</title>
        <authorList>
            <person name="Haridas S."/>
            <person name="Albert R."/>
            <person name="Binder M."/>
            <person name="Bloem J."/>
            <person name="Labutti K."/>
            <person name="Salamov A."/>
            <person name="Andreopoulos B."/>
            <person name="Baker S."/>
            <person name="Barry K."/>
            <person name="Bills G."/>
            <person name="Bluhm B."/>
            <person name="Cannon C."/>
            <person name="Castanera R."/>
            <person name="Culley D."/>
            <person name="Daum C."/>
            <person name="Ezra D."/>
            <person name="Gonzalez J."/>
            <person name="Henrissat B."/>
            <person name="Kuo A."/>
            <person name="Liang C."/>
            <person name="Lipzen A."/>
            <person name="Lutzoni F."/>
            <person name="Magnuson J."/>
            <person name="Mondo S."/>
            <person name="Nolan M."/>
            <person name="Ohm R."/>
            <person name="Pangilinan J."/>
            <person name="Park H.-J."/>
            <person name="Ramirez L."/>
            <person name="Alfaro M."/>
            <person name="Sun H."/>
            <person name="Tritt A."/>
            <person name="Yoshinaga Y."/>
            <person name="Zwiers L.-H."/>
            <person name="Turgeon B."/>
            <person name="Goodwin S."/>
            <person name="Spatafora J."/>
            <person name="Crous P."/>
            <person name="Grigoriev I."/>
        </authorList>
    </citation>
    <scope>NUCLEOTIDE SEQUENCE</scope>
    <source>
        <strain evidence="9">CBS 260.36</strain>
    </source>
</reference>
<feature type="compositionally biased region" description="Pro residues" evidence="5">
    <location>
        <begin position="363"/>
        <end position="376"/>
    </location>
</feature>
<feature type="transmembrane region" description="Helical" evidence="6">
    <location>
        <begin position="724"/>
        <end position="743"/>
    </location>
</feature>
<keyword evidence="6" id="KW-0472">Membrane</keyword>
<dbReference type="InterPro" id="IPR011701">
    <property type="entry name" value="MFS"/>
</dbReference>
<sequence>MNMSDNPDRINDNSDIAESGRGSSRRHPRDFNDYYSYPYRMPYHLPPVGMVQRGRRPPPPFVPPMPPAPDSIQDFNPQGFAFPAAPAPQIEIRSASPTITPTSRARSQSASTACDTASRTSTPETLTEPPKPSRRARSTSSSATSSVGRHHRNRRDERSSARSDRHGKSGRDKVRSERLKFRDSEPPFRYPGRSDIDSYTFKPYTVKLPKRSSLHDDLKMHERGLFGRGMPLPDLGINFGMGTIPPRPDIDIFENDDAFIVYVYLPGAKKADLDLSFDAIGNVLKISGTIFRPVEIDDKMYNSAQQLESKTGFFTRSVFLDCDDIVKVDDGDIKAKLEHGLLRVELTKLDSEEWTDIKKRHFLPPPPPPTIPPQCPPAHEATSSLQPDIPSPDPAPYPPPDLPTPAFHAPPPDEENLPPPTSHDEEKTPTPADDKSPHLTLVPSAHTYPEGGRAAWLVVLGSFSGMLGGLGIMNTVGIFQSYLSTHQLSTYSASSIGWIFGVYGFLSFFCGVQVGPVFDHYGPRVLVAVGSACLLLAAFLLGECTEYWHFMLVFGVLAGVGTSLVFTPAVSAVGHWFCVRRGYATGCAVCAGGLGGVIFPLMLQSLFQRVGWAWATRIMGFIFVALMAVANTFIRSRLPPKPGGSILPDPTIFRDPAFALTTLGTWFQEWGLFTPITYLTSYGIHSEAMTTAFAYQLIAIFNAFSVLGRWLPGLMADKVGRYNTMLLALALCASSALGLWLPATVLTAHGDHSPAAIQGLAISFAALMGFGSGSNLSLTPVCVGQLCATSNYGRFYATCYTVVSVATLTGIPIGGAIVEACGGEYWGLVLFTGGCYVASFGAFGAVRVLKVGWRLRAVY</sequence>
<evidence type="ECO:0000256" key="6">
    <source>
        <dbReference type="SAM" id="Phobius"/>
    </source>
</evidence>
<feature type="region of interest" description="Disordered" evidence="5">
    <location>
        <begin position="359"/>
        <end position="444"/>
    </location>
</feature>
<feature type="region of interest" description="Disordered" evidence="5">
    <location>
        <begin position="1"/>
        <end position="36"/>
    </location>
</feature>
<dbReference type="CDD" id="cd17352">
    <property type="entry name" value="MFS_MCT_SLC16"/>
    <property type="match status" value="1"/>
</dbReference>
<dbReference type="AlphaFoldDB" id="A0A9P4IRT8"/>
<feature type="transmembrane region" description="Helical" evidence="6">
    <location>
        <begin position="795"/>
        <end position="813"/>
    </location>
</feature>
<feature type="transmembrane region" description="Helical" evidence="6">
    <location>
        <begin position="655"/>
        <end position="673"/>
    </location>
</feature>
<dbReference type="Gene3D" id="2.60.40.790">
    <property type="match status" value="1"/>
</dbReference>
<dbReference type="PROSITE" id="PS50850">
    <property type="entry name" value="MFS"/>
    <property type="match status" value="1"/>
</dbReference>
<dbReference type="CDD" id="cd06464">
    <property type="entry name" value="ACD_sHsps-like"/>
    <property type="match status" value="1"/>
</dbReference>
<evidence type="ECO:0000259" key="7">
    <source>
        <dbReference type="PROSITE" id="PS01031"/>
    </source>
</evidence>
<dbReference type="GO" id="GO:0022857">
    <property type="term" value="F:transmembrane transporter activity"/>
    <property type="evidence" value="ECO:0007669"/>
    <property type="project" value="InterPro"/>
</dbReference>
<evidence type="ECO:0000256" key="4">
    <source>
        <dbReference type="RuleBase" id="RU003616"/>
    </source>
</evidence>
<feature type="compositionally biased region" description="Polar residues" evidence="5">
    <location>
        <begin position="114"/>
        <end position="125"/>
    </location>
</feature>
<gene>
    <name evidence="9" type="ORF">K461DRAFT_272011</name>
</gene>
<dbReference type="InterPro" id="IPR036259">
    <property type="entry name" value="MFS_trans_sf"/>
</dbReference>
<feature type="compositionally biased region" description="Low complexity" evidence="5">
    <location>
        <begin position="102"/>
        <end position="113"/>
    </location>
</feature>
<comment type="caution">
    <text evidence="9">The sequence shown here is derived from an EMBL/GenBank/DDBJ whole genome shotgun (WGS) entry which is preliminary data.</text>
</comment>
<protein>
    <submittedName>
        <fullName evidence="9">MFS general substrate transporter</fullName>
    </submittedName>
</protein>
<evidence type="ECO:0000256" key="3">
    <source>
        <dbReference type="PROSITE-ProRule" id="PRU00285"/>
    </source>
</evidence>
<feature type="transmembrane region" description="Helical" evidence="6">
    <location>
        <begin position="454"/>
        <end position="476"/>
    </location>
</feature>
<feature type="transmembrane region" description="Helical" evidence="6">
    <location>
        <begin position="614"/>
        <end position="634"/>
    </location>
</feature>
<keyword evidence="10" id="KW-1185">Reference proteome</keyword>
<dbReference type="Pfam" id="PF07690">
    <property type="entry name" value="MFS_1"/>
    <property type="match status" value="1"/>
</dbReference>
<name>A0A9P4IRT8_9PEZI</name>
<feature type="compositionally biased region" description="Basic and acidic residues" evidence="5">
    <location>
        <begin position="422"/>
        <end position="437"/>
    </location>
</feature>
<feature type="transmembrane region" description="Helical" evidence="6">
    <location>
        <begin position="693"/>
        <end position="712"/>
    </location>
</feature>
<dbReference type="PANTHER" id="PTHR11360:SF177">
    <property type="entry name" value="RIBOFLAVIN TRANSPORTER MCH5"/>
    <property type="match status" value="1"/>
</dbReference>
<dbReference type="Proteomes" id="UP000799439">
    <property type="component" value="Unassembled WGS sequence"/>
</dbReference>
<evidence type="ECO:0000313" key="9">
    <source>
        <dbReference type="EMBL" id="KAF2148531.1"/>
    </source>
</evidence>
<dbReference type="InterPro" id="IPR050327">
    <property type="entry name" value="Proton-linked_MCT"/>
</dbReference>
<organism evidence="9 10">
    <name type="scientific">Myriangium duriaei CBS 260.36</name>
    <dbReference type="NCBI Taxonomy" id="1168546"/>
    <lineage>
        <taxon>Eukaryota</taxon>
        <taxon>Fungi</taxon>
        <taxon>Dikarya</taxon>
        <taxon>Ascomycota</taxon>
        <taxon>Pezizomycotina</taxon>
        <taxon>Dothideomycetes</taxon>
        <taxon>Dothideomycetidae</taxon>
        <taxon>Myriangiales</taxon>
        <taxon>Myriangiaceae</taxon>
        <taxon>Myriangium</taxon>
    </lineage>
</organism>
<dbReference type="SUPFAM" id="SSF103473">
    <property type="entry name" value="MFS general substrate transporter"/>
    <property type="match status" value="1"/>
</dbReference>
<feature type="compositionally biased region" description="Low complexity" evidence="5">
    <location>
        <begin position="77"/>
        <end position="89"/>
    </location>
</feature>
<evidence type="ECO:0000256" key="2">
    <source>
        <dbReference type="ARBA" id="ARBA00006727"/>
    </source>
</evidence>
<dbReference type="InterPro" id="IPR002068">
    <property type="entry name" value="A-crystallin/Hsp20_dom"/>
</dbReference>
<feature type="domain" description="SHSP" evidence="7">
    <location>
        <begin position="241"/>
        <end position="366"/>
    </location>
</feature>
<dbReference type="PROSITE" id="PS01031">
    <property type="entry name" value="SHSP"/>
    <property type="match status" value="1"/>
</dbReference>